<dbReference type="AlphaFoldDB" id="A0A0M4RNI6"/>
<keyword evidence="3" id="KW-1185">Reference proteome</keyword>
<accession>A0A0M4RNI6</accession>
<gene>
    <name evidence="2" type="ORF">AOC05_05105</name>
</gene>
<proteinExistence type="predicted"/>
<name>A0A0M4RNI6_9MICC</name>
<evidence type="ECO:0000256" key="1">
    <source>
        <dbReference type="SAM" id="MobiDB-lite"/>
    </source>
</evidence>
<feature type="compositionally biased region" description="Basic and acidic residues" evidence="1">
    <location>
        <begin position="1"/>
        <end position="17"/>
    </location>
</feature>
<dbReference type="Proteomes" id="UP000062833">
    <property type="component" value="Chromosome"/>
</dbReference>
<evidence type="ECO:0000313" key="2">
    <source>
        <dbReference type="EMBL" id="ALE91851.1"/>
    </source>
</evidence>
<dbReference type="EMBL" id="CP012677">
    <property type="protein sequence ID" value="ALE91851.1"/>
    <property type="molecule type" value="Genomic_DNA"/>
</dbReference>
<sequence length="61" mass="7276">MMELGKEHMMGKVELSGRTKKPAQSQTRNEEHFKTVLKTVRQERELRERNRVKNFLTFKSA</sequence>
<protein>
    <submittedName>
        <fullName evidence="2">Uncharacterized protein</fullName>
    </submittedName>
</protein>
<feature type="region of interest" description="Disordered" evidence="1">
    <location>
        <begin position="1"/>
        <end position="32"/>
    </location>
</feature>
<reference evidence="3" key="1">
    <citation type="submission" date="2015-09" db="EMBL/GenBank/DDBJ databases">
        <title>Complete genome of Arthrobacter alpinus strain R3.8.</title>
        <authorList>
            <person name="See-Too W.S."/>
            <person name="Chan K.G."/>
        </authorList>
    </citation>
    <scope>NUCLEOTIDE SEQUENCE [LARGE SCALE GENOMIC DNA]</scope>
    <source>
        <strain evidence="3">R3.8</strain>
    </source>
</reference>
<organism evidence="2 3">
    <name type="scientific">Arthrobacter alpinus</name>
    <dbReference type="NCBI Taxonomy" id="656366"/>
    <lineage>
        <taxon>Bacteria</taxon>
        <taxon>Bacillati</taxon>
        <taxon>Actinomycetota</taxon>
        <taxon>Actinomycetes</taxon>
        <taxon>Micrococcales</taxon>
        <taxon>Micrococcaceae</taxon>
        <taxon>Arthrobacter</taxon>
    </lineage>
</organism>
<dbReference type="KEGG" id="aaq:AOC05_05105"/>
<dbReference type="PATRIC" id="fig|656366.3.peg.1099"/>
<evidence type="ECO:0000313" key="3">
    <source>
        <dbReference type="Proteomes" id="UP000062833"/>
    </source>
</evidence>